<dbReference type="GO" id="GO:0004833">
    <property type="term" value="F:L-tryptophan 2,3-dioxygenase activity"/>
    <property type="evidence" value="ECO:0007669"/>
    <property type="project" value="UniProtKB-UniRule"/>
</dbReference>
<dbReference type="GO" id="GO:0019441">
    <property type="term" value="P:L-tryptophan catabolic process to kynurenine"/>
    <property type="evidence" value="ECO:0007669"/>
    <property type="project" value="UniProtKB-UniRule"/>
</dbReference>
<comment type="subunit">
    <text evidence="1 9">Homotetramer.</text>
</comment>
<evidence type="ECO:0000256" key="9">
    <source>
        <dbReference type="HAMAP-Rule" id="MF_01972"/>
    </source>
</evidence>
<organism evidence="10 11">
    <name type="scientific">Parapontixanthobacter aurantiacus</name>
    <dbReference type="NCBI Taxonomy" id="1463599"/>
    <lineage>
        <taxon>Bacteria</taxon>
        <taxon>Pseudomonadati</taxon>
        <taxon>Pseudomonadota</taxon>
        <taxon>Alphaproteobacteria</taxon>
        <taxon>Sphingomonadales</taxon>
        <taxon>Erythrobacteraceae</taxon>
        <taxon>Parapontixanthobacter</taxon>
    </lineage>
</organism>
<dbReference type="Gene3D" id="1.20.58.480">
    <property type="match status" value="1"/>
</dbReference>
<name>A0A844ZEI5_9SPHN</name>
<feature type="binding site" evidence="9">
    <location>
        <position position="239"/>
    </location>
    <ligand>
        <name>substrate</name>
    </ligand>
</feature>
<dbReference type="EMBL" id="WTYW01000002">
    <property type="protein sequence ID" value="MXO86198.1"/>
    <property type="molecule type" value="Genomic_DNA"/>
</dbReference>
<keyword evidence="3 9" id="KW-0479">Metal-binding</keyword>
<accession>A0A844ZEI5</accession>
<evidence type="ECO:0000256" key="8">
    <source>
        <dbReference type="ARBA" id="ARBA00050412"/>
    </source>
</evidence>
<dbReference type="GO" id="GO:0046872">
    <property type="term" value="F:metal ion binding"/>
    <property type="evidence" value="ECO:0007669"/>
    <property type="project" value="UniProtKB-KW"/>
</dbReference>
<evidence type="ECO:0000256" key="7">
    <source>
        <dbReference type="ARBA" id="ARBA00023079"/>
    </source>
</evidence>
<feature type="binding site" description="axial binding residue" evidence="9">
    <location>
        <position position="225"/>
    </location>
    <ligand>
        <name>heme</name>
        <dbReference type="ChEBI" id="CHEBI:30413"/>
    </ligand>
    <ligandPart>
        <name>Fe</name>
        <dbReference type="ChEBI" id="CHEBI:18248"/>
    </ligandPart>
</feature>
<comment type="pathway">
    <text evidence="9">Amino-acid degradation; L-tryptophan degradation via kynurenine pathway; L-kynurenine from L-tryptophan: step 1/2.</text>
</comment>
<dbReference type="PANTHER" id="PTHR10138:SF0">
    <property type="entry name" value="TRYPTOPHAN 2,3-DIOXYGENASE"/>
    <property type="match status" value="1"/>
</dbReference>
<comment type="caution">
    <text evidence="10">The sequence shown here is derived from an EMBL/GenBank/DDBJ whole genome shotgun (WGS) entry which is preliminary data.</text>
</comment>
<dbReference type="SUPFAM" id="SSF140959">
    <property type="entry name" value="Indolic compounds 2,3-dioxygenase-like"/>
    <property type="match status" value="1"/>
</dbReference>
<dbReference type="InterPro" id="IPR037217">
    <property type="entry name" value="Trp/Indoleamine_2_3_dOase-like"/>
</dbReference>
<comment type="catalytic activity">
    <reaction evidence="8 9">
        <text>L-tryptophan + O2 = N-formyl-L-kynurenine</text>
        <dbReference type="Rhea" id="RHEA:24536"/>
        <dbReference type="ChEBI" id="CHEBI:15379"/>
        <dbReference type="ChEBI" id="CHEBI:57912"/>
        <dbReference type="ChEBI" id="CHEBI:58629"/>
        <dbReference type="EC" id="1.13.11.11"/>
    </reaction>
</comment>
<evidence type="ECO:0000256" key="1">
    <source>
        <dbReference type="ARBA" id="ARBA00011881"/>
    </source>
</evidence>
<dbReference type="AlphaFoldDB" id="A0A844ZEI5"/>
<dbReference type="FunFam" id="1.20.58.480:FF:000001">
    <property type="entry name" value="Tryptophan 2,3-dioxygenase"/>
    <property type="match status" value="1"/>
</dbReference>
<evidence type="ECO:0000256" key="6">
    <source>
        <dbReference type="ARBA" id="ARBA00023004"/>
    </source>
</evidence>
<dbReference type="GO" id="GO:0019442">
    <property type="term" value="P:L-tryptophan catabolic process to acetyl-CoA"/>
    <property type="evidence" value="ECO:0007669"/>
    <property type="project" value="TreeGrafter"/>
</dbReference>
<evidence type="ECO:0000313" key="11">
    <source>
        <dbReference type="Proteomes" id="UP000433104"/>
    </source>
</evidence>
<sequence>MTSQNTKDVTYSGYLDLDRILSAQHPGSDAHDEMLFIIVHQASELWLKLCLHELEAARSLIAKDDLRPAFKMLARVARAQGQLIASWDVLSTMTPHDYSLIRPHLGGSSGFQSAQYRLMEFMLGGRNPDMITMHEAVPEVAERLRRETGRASIYAESIRLLAERGLDIPAEVLDRDPQAAWEHSGAVEAAWAEVYRHPNKLWDLYELAEKLVDLEYHFQRWRFGHLKTVERIIGFKKGTGGTPGVPYLAGVLKQAFFPELLSVRTAL</sequence>
<dbReference type="Proteomes" id="UP000433104">
    <property type="component" value="Unassembled WGS sequence"/>
</dbReference>
<dbReference type="EC" id="1.13.11.11" evidence="9"/>
<dbReference type="Pfam" id="PF03301">
    <property type="entry name" value="Trp_dioxygenase"/>
    <property type="match status" value="2"/>
</dbReference>
<dbReference type="UniPathway" id="UPA00333">
    <property type="reaction ID" value="UER00453"/>
</dbReference>
<dbReference type="GO" id="GO:0020037">
    <property type="term" value="F:heme binding"/>
    <property type="evidence" value="ECO:0007669"/>
    <property type="project" value="UniProtKB-UniRule"/>
</dbReference>
<evidence type="ECO:0000256" key="5">
    <source>
        <dbReference type="ARBA" id="ARBA00023002"/>
    </source>
</evidence>
<dbReference type="RefSeq" id="WP_160682837.1">
    <property type="nucleotide sequence ID" value="NZ_WTYW01000002.1"/>
</dbReference>
<evidence type="ECO:0000313" key="10">
    <source>
        <dbReference type="EMBL" id="MXO86198.1"/>
    </source>
</evidence>
<feature type="binding site" evidence="9">
    <location>
        <position position="98"/>
    </location>
    <ligand>
        <name>substrate</name>
    </ligand>
</feature>
<feature type="binding site" evidence="9">
    <location>
        <position position="102"/>
    </location>
    <ligand>
        <name>substrate</name>
    </ligand>
</feature>
<comment type="function">
    <text evidence="9">Heme-dependent dioxygenase that catalyzes the oxidative cleavage of the L-tryptophan (L-Trp) pyrrole ring and converts L-tryptophan to N-formyl-L-kynurenine. Catalyzes the oxidative cleavage of the indole moiety.</text>
</comment>
<comment type="similarity">
    <text evidence="9">Belongs to the tryptophan 2,3-dioxygenase family.</text>
</comment>
<keyword evidence="7 9" id="KW-0823">Tryptophan catabolism</keyword>
<proteinExistence type="inferred from homology"/>
<evidence type="ECO:0000256" key="2">
    <source>
        <dbReference type="ARBA" id="ARBA00022617"/>
    </source>
</evidence>
<dbReference type="HAMAP" id="MF_01972">
    <property type="entry name" value="T23O"/>
    <property type="match status" value="1"/>
</dbReference>
<keyword evidence="6 9" id="KW-0408">Iron</keyword>
<gene>
    <name evidence="9" type="primary">kynA</name>
    <name evidence="10" type="ORF">GRI38_09170</name>
</gene>
<protein>
    <recommendedName>
        <fullName evidence="9">Tryptophan 2,3-dioxygenase</fullName>
        <shortName evidence="9">TDO</shortName>
        <ecNumber evidence="9">1.13.11.11</ecNumber>
    </recommendedName>
    <alternativeName>
        <fullName evidence="9">Tryptamin 2,3-dioxygenase</fullName>
    </alternativeName>
    <alternativeName>
        <fullName evidence="9">Tryptophan oxygenase</fullName>
        <shortName evidence="9">TO</shortName>
        <shortName evidence="9">TRPO</shortName>
    </alternativeName>
    <alternativeName>
        <fullName evidence="9">Tryptophan pyrrolase</fullName>
    </alternativeName>
    <alternativeName>
        <fullName evidence="9">Tryptophanase</fullName>
    </alternativeName>
</protein>
<dbReference type="PANTHER" id="PTHR10138">
    <property type="entry name" value="TRYPTOPHAN 2,3-DIOXYGENASE"/>
    <property type="match status" value="1"/>
</dbReference>
<keyword evidence="2 9" id="KW-0349">Heme</keyword>
<dbReference type="InterPro" id="IPR004981">
    <property type="entry name" value="Trp_2_3_dOase"/>
</dbReference>
<keyword evidence="5 9" id="KW-0560">Oxidoreductase</keyword>
<feature type="binding site" evidence="9">
    <location>
        <begin position="36"/>
        <end position="40"/>
    </location>
    <ligand>
        <name>substrate</name>
    </ligand>
</feature>
<keyword evidence="4 9" id="KW-0223">Dioxygenase</keyword>
<dbReference type="OrthoDB" id="9776847at2"/>
<evidence type="ECO:0000256" key="3">
    <source>
        <dbReference type="ARBA" id="ARBA00022723"/>
    </source>
</evidence>
<comment type="cofactor">
    <cofactor evidence="9">
        <name>heme</name>
        <dbReference type="ChEBI" id="CHEBI:30413"/>
    </cofactor>
    <text evidence="9">Binds 1 heme group per subunit.</text>
</comment>
<reference evidence="10 11" key="1">
    <citation type="submission" date="2019-12" db="EMBL/GenBank/DDBJ databases">
        <title>Genomic-based taxomic classification of the family Erythrobacteraceae.</title>
        <authorList>
            <person name="Xu L."/>
        </authorList>
    </citation>
    <scope>NUCLEOTIDE SEQUENCE [LARGE SCALE GENOMIC DNA]</scope>
    <source>
        <strain evidence="10 11">MCCC 1A09962</strain>
    </source>
</reference>
<keyword evidence="11" id="KW-1185">Reference proteome</keyword>
<evidence type="ECO:0000256" key="4">
    <source>
        <dbReference type="ARBA" id="ARBA00022964"/>
    </source>
</evidence>